<keyword evidence="22" id="KW-1185">Reference proteome</keyword>
<comment type="cofactor">
    <cofactor evidence="1">
        <name>Mn(2+)</name>
        <dbReference type="ChEBI" id="CHEBI:29035"/>
    </cofactor>
</comment>
<evidence type="ECO:0000256" key="16">
    <source>
        <dbReference type="ARBA" id="ARBA00034066"/>
    </source>
</evidence>
<feature type="transmembrane region" description="Helical" evidence="17">
    <location>
        <begin position="388"/>
        <end position="411"/>
    </location>
</feature>
<dbReference type="InterPro" id="IPR041154">
    <property type="entry name" value="AglB_P1"/>
</dbReference>
<dbReference type="Gene3D" id="2.60.40.3390">
    <property type="match status" value="1"/>
</dbReference>
<evidence type="ECO:0000256" key="2">
    <source>
        <dbReference type="ARBA" id="ARBA00001946"/>
    </source>
</evidence>
<feature type="transmembrane region" description="Helical" evidence="17">
    <location>
        <begin position="340"/>
        <end position="358"/>
    </location>
</feature>
<evidence type="ECO:0000256" key="11">
    <source>
        <dbReference type="ARBA" id="ARBA00022842"/>
    </source>
</evidence>
<feature type="transmembrane region" description="Helical" evidence="17">
    <location>
        <begin position="97"/>
        <end position="117"/>
    </location>
</feature>
<evidence type="ECO:0000256" key="3">
    <source>
        <dbReference type="ARBA" id="ARBA00004651"/>
    </source>
</evidence>
<keyword evidence="14" id="KW-0464">Manganese</keyword>
<protein>
    <recommendedName>
        <fullName evidence="6">dolichyl-phosphooligosaccharide-protein glycotransferase</fullName>
        <ecNumber evidence="6">2.4.99.21</ecNumber>
    </recommendedName>
    <alternativeName>
        <fullName evidence="15">Oligosaccharyl transferase</fullName>
    </alternativeName>
</protein>
<evidence type="ECO:0000256" key="5">
    <source>
        <dbReference type="ARBA" id="ARBA00010810"/>
    </source>
</evidence>
<evidence type="ECO:0000313" key="21">
    <source>
        <dbReference type="EMBL" id="MDF0592999.1"/>
    </source>
</evidence>
<dbReference type="Pfam" id="PF02516">
    <property type="entry name" value="STT3"/>
    <property type="match status" value="1"/>
</dbReference>
<dbReference type="EC" id="2.4.99.21" evidence="6"/>
<keyword evidence="11" id="KW-0460">Magnesium</keyword>
<evidence type="ECO:0000256" key="15">
    <source>
        <dbReference type="ARBA" id="ARBA00030679"/>
    </source>
</evidence>
<organism evidence="21 22">
    <name type="scientific">Candidatus Methanocrinis alkalitolerans</name>
    <dbReference type="NCBI Taxonomy" id="3033395"/>
    <lineage>
        <taxon>Archaea</taxon>
        <taxon>Methanobacteriati</taxon>
        <taxon>Methanobacteriota</taxon>
        <taxon>Stenosarchaea group</taxon>
        <taxon>Methanomicrobia</taxon>
        <taxon>Methanotrichales</taxon>
        <taxon>Methanotrichaceae</taxon>
        <taxon>Methanocrinis</taxon>
    </lineage>
</organism>
<evidence type="ECO:0000259" key="18">
    <source>
        <dbReference type="Pfam" id="PF02516"/>
    </source>
</evidence>
<dbReference type="PANTHER" id="PTHR13872:SF1">
    <property type="entry name" value="DOLICHYL-DIPHOSPHOOLIGOSACCHARIDE--PROTEIN GLYCOSYLTRANSFERASE SUBUNIT STT3B"/>
    <property type="match status" value="1"/>
</dbReference>
<evidence type="ECO:0000256" key="6">
    <source>
        <dbReference type="ARBA" id="ARBA00012602"/>
    </source>
</evidence>
<proteinExistence type="inferred from homology"/>
<feature type="domain" description="Oligosaccharyl transferase STT3 N-terminal" evidence="18">
    <location>
        <begin position="32"/>
        <end position="409"/>
    </location>
</feature>
<dbReference type="Pfam" id="PF22627">
    <property type="entry name" value="AglB_core-like"/>
    <property type="match status" value="1"/>
</dbReference>
<feature type="transmembrane region" description="Helical" evidence="17">
    <location>
        <begin position="228"/>
        <end position="244"/>
    </location>
</feature>
<keyword evidence="13 17" id="KW-0472">Membrane</keyword>
<evidence type="ECO:0000256" key="12">
    <source>
        <dbReference type="ARBA" id="ARBA00022989"/>
    </source>
</evidence>
<evidence type="ECO:0000256" key="13">
    <source>
        <dbReference type="ARBA" id="ARBA00023136"/>
    </source>
</evidence>
<dbReference type="EMBL" id="JARFPL010000012">
    <property type="protein sequence ID" value="MDF0592999.1"/>
    <property type="molecule type" value="Genomic_DNA"/>
</dbReference>
<feature type="domain" description="AglB-like core" evidence="20">
    <location>
        <begin position="471"/>
        <end position="543"/>
    </location>
</feature>
<evidence type="ECO:0000256" key="14">
    <source>
        <dbReference type="ARBA" id="ARBA00023211"/>
    </source>
</evidence>
<evidence type="ECO:0000259" key="20">
    <source>
        <dbReference type="Pfam" id="PF22627"/>
    </source>
</evidence>
<evidence type="ECO:0000256" key="8">
    <source>
        <dbReference type="ARBA" id="ARBA00022679"/>
    </source>
</evidence>
<gene>
    <name evidence="21" type="ORF">P0O24_05315</name>
</gene>
<reference evidence="21 22" key="1">
    <citation type="submission" date="2023-03" db="EMBL/GenBank/DDBJ databases">
        <title>Whole genome sequencing of Methanotrichaceae archaeon M04Ac.</title>
        <authorList>
            <person name="Khomyakova M.A."/>
            <person name="Merkel A.Y."/>
            <person name="Slobodkin A.I."/>
        </authorList>
    </citation>
    <scope>NUCLEOTIDE SEQUENCE [LARGE SCALE GENOMIC DNA]</scope>
    <source>
        <strain evidence="21 22">M04Ac</strain>
    </source>
</reference>
<evidence type="ECO:0000256" key="1">
    <source>
        <dbReference type="ARBA" id="ARBA00001936"/>
    </source>
</evidence>
<evidence type="ECO:0000256" key="10">
    <source>
        <dbReference type="ARBA" id="ARBA00022723"/>
    </source>
</evidence>
<feature type="transmembrane region" description="Helical" evidence="17">
    <location>
        <begin position="152"/>
        <end position="170"/>
    </location>
</feature>
<feature type="domain" description="Archaeal glycosylation protein B peripheral" evidence="19">
    <location>
        <begin position="621"/>
        <end position="704"/>
    </location>
</feature>
<comment type="caution">
    <text evidence="21">The sequence shown here is derived from an EMBL/GenBank/DDBJ whole genome shotgun (WGS) entry which is preliminary data.</text>
</comment>
<comment type="cofactor">
    <cofactor evidence="2">
        <name>Mg(2+)</name>
        <dbReference type="ChEBI" id="CHEBI:18420"/>
    </cofactor>
</comment>
<comment type="pathway">
    <text evidence="4">Protein modification; protein glycosylation.</text>
</comment>
<keyword evidence="9 17" id="KW-0812">Transmembrane</keyword>
<keyword evidence="7" id="KW-0328">Glycosyltransferase</keyword>
<feature type="transmembrane region" description="Helical" evidence="17">
    <location>
        <begin position="282"/>
        <end position="302"/>
    </location>
</feature>
<dbReference type="InterPro" id="IPR003674">
    <property type="entry name" value="Oligo_trans_STT3"/>
</dbReference>
<keyword evidence="8" id="KW-0808">Transferase</keyword>
<dbReference type="InterPro" id="IPR054479">
    <property type="entry name" value="AglB-like_core"/>
</dbReference>
<accession>A0ABT5XE58</accession>
<dbReference type="Proteomes" id="UP001215956">
    <property type="component" value="Unassembled WGS sequence"/>
</dbReference>
<dbReference type="Gene3D" id="3.40.50.12610">
    <property type="match status" value="1"/>
</dbReference>
<evidence type="ECO:0000256" key="4">
    <source>
        <dbReference type="ARBA" id="ARBA00004922"/>
    </source>
</evidence>
<dbReference type="Pfam" id="PF18079">
    <property type="entry name" value="AglB_L1"/>
    <property type="match status" value="1"/>
</dbReference>
<evidence type="ECO:0000256" key="17">
    <source>
        <dbReference type="SAM" id="Phobius"/>
    </source>
</evidence>
<name>A0ABT5XE58_9EURY</name>
<dbReference type="InterPro" id="IPR048307">
    <property type="entry name" value="STT3_N"/>
</dbReference>
<sequence length="709" mass="78315">MQEVAGVFAVTLLGLLVRLAPMRGALVGGDVLFYGSDSYYHMRRVLYTVEHFPSTLWFDPYLNYPKGMELLWPPLFDQLIAGTALLLGAGSQRSVEMVGAIVPPILGSLAIVSLYLLARALFGRRVALLSALFFALNPHHASASIFGRPDHHVFETFLLVNILLFLVLALKSKDKRLFYAACSGVFMASLAYTWIGAGAYIGTFLVYIAIQATLHLRRRTSSEDDLSIFLAAFGVCLILMIPFWKEAWLTPSFFTAAALLLMTSIILLLSRTFRERDLPWPAFLPAVAALGYLLLIAAYALGPSMGASLLFNEALSYFFGGSLSHKVAEAAPLYAAVRPLSVTGFNLTIAVMGFACLWRSNIDKDQLLFLVWTVSILIFALFQNRFLYVLSASMSVLMPLFFFRAVAIFDASRWGRSEDLSRYFGPALLILLLIPSAATVSEGLSVRPAIVEDGWDAPLLWLAENSMETRSFGELEEAPEYGVLCWWDRGNWILYRSKRPVVANGFQAGAEDAARFFLSGGETEAKRILDERRSRYVVTDSKMVGSGLSAIPLWIGEEPTDYVRNDGAGRQHTEKFMRTTLARCHLYDCREMSHLRLIYESEPMGSASPADQVKIFEVVAGARIVVASGADEEIIATLNLTTNQGRLFQYAMSGTAQNGRCELIVPYSTEGGGAVRALGPYIISSGGERKLVFVAEEEVIHGRVMMVEL</sequence>
<feature type="transmembrane region" description="Helical" evidence="17">
    <location>
        <begin position="423"/>
        <end position="440"/>
    </location>
</feature>
<comment type="catalytic activity">
    <reaction evidence="16">
        <text>an archaeal dolichyl phosphooligosaccharide + [protein]-L-asparagine = an archaeal dolichyl phosphate + a glycoprotein with the oligosaccharide chain attached by N-beta-D-glycosyl linkage to a protein L-asparagine.</text>
        <dbReference type="EC" id="2.4.99.21"/>
    </reaction>
</comment>
<comment type="subcellular location">
    <subcellularLocation>
        <location evidence="3">Cell membrane</location>
        <topology evidence="3">Multi-pass membrane protein</topology>
    </subcellularLocation>
</comment>
<feature type="transmembrane region" description="Helical" evidence="17">
    <location>
        <begin position="365"/>
        <end position="382"/>
    </location>
</feature>
<evidence type="ECO:0000313" key="22">
    <source>
        <dbReference type="Proteomes" id="UP001215956"/>
    </source>
</evidence>
<keyword evidence="12 17" id="KW-1133">Transmembrane helix</keyword>
<dbReference type="PANTHER" id="PTHR13872">
    <property type="entry name" value="DOLICHYL-DIPHOSPHOOLIGOSACCHARIDE--PROTEIN GLYCOSYLTRANSFERASE SUBUNIT"/>
    <property type="match status" value="1"/>
</dbReference>
<keyword evidence="10" id="KW-0479">Metal-binding</keyword>
<evidence type="ECO:0000256" key="9">
    <source>
        <dbReference type="ARBA" id="ARBA00022692"/>
    </source>
</evidence>
<evidence type="ECO:0000259" key="19">
    <source>
        <dbReference type="Pfam" id="PF18079"/>
    </source>
</evidence>
<feature type="transmembrane region" description="Helical" evidence="17">
    <location>
        <begin position="250"/>
        <end position="270"/>
    </location>
</feature>
<comment type="similarity">
    <text evidence="5">Belongs to the STT3 family.</text>
</comment>
<evidence type="ECO:0000256" key="7">
    <source>
        <dbReference type="ARBA" id="ARBA00022676"/>
    </source>
</evidence>